<gene>
    <name evidence="9" type="ORF">H9636_05740</name>
</gene>
<protein>
    <submittedName>
        <fullName evidence="9">FUSC family protein</fullName>
    </submittedName>
</protein>
<keyword evidence="10" id="KW-1185">Reference proteome</keyword>
<feature type="transmembrane region" description="Helical" evidence="7">
    <location>
        <begin position="462"/>
        <end position="485"/>
    </location>
</feature>
<comment type="similarity">
    <text evidence="6">Belongs to the YccS/YhfK family.</text>
</comment>
<keyword evidence="3 7" id="KW-0812">Transmembrane</keyword>
<sequence length="639" mass="71223">MGNTIHSPSIFKQALTVNKKPFPWLKALLAGFAAGFPIAVGLLFGSLEYGLLAGLGGFTYLYVFPIPYAQLAKKLTWCILAITLCVFLGTVLAPYPIFAAIVMGLIGATGLFIFGAFRLIGPSAIFFVLIFAMTTGMPVAPEEAFMRAGLAFLGGVFSWIIAMSGWFFNPHGPERVVVKRSYIQLANFLDAIGTEKENDAQHAVMATLKEASQIIASGYIPWRRTDVFNHLYVLNNYANKIFLYAVEHFTDRKEQIPIEFGESLRTIAHIVDSKKFHEVETIPLPHPNHMEEHMAQLFIEINEAKNSLSVSKTKLLEQVEISKPTAKRVLLGAFDINSIIFINSIRFGIFTMLAAIIAYELDLDRSFWVPLSCVAVMSGATVVATLHRGIQRSLGTIFGILIASFILAFHPTGYIIAFLVFLLTFITELFIVKNYGLAALFFTPNALIMAEAGSKGHYAFTYFATARLIDVIIGIAIGLIGVWLIGRKSASSRLPHLIAKTIRSQGQVFYALFSGNKIYQHYGKNIEFNKMETNMANLSTVYDTAAGEIPKDKRALEYYWPIVYSLEELAFLLDKYSKFHSRPTLDDQKMARFLLIFETLANAAERKDSVIGKEIPIISEYQSLLDTIENLQNSLKNKQ</sequence>
<dbReference type="Proteomes" id="UP000640930">
    <property type="component" value="Unassembled WGS sequence"/>
</dbReference>
<evidence type="ECO:0000313" key="10">
    <source>
        <dbReference type="Proteomes" id="UP000640930"/>
    </source>
</evidence>
<feature type="domain" description="Integral membrane bound transporter" evidence="8">
    <location>
        <begin position="353"/>
        <end position="480"/>
    </location>
</feature>
<accession>A0ABR8XAM3</accession>
<dbReference type="InterPro" id="IPR049453">
    <property type="entry name" value="Memb_transporter_dom"/>
</dbReference>
<keyword evidence="5 7" id="KW-0472">Membrane</keyword>
<evidence type="ECO:0000256" key="1">
    <source>
        <dbReference type="ARBA" id="ARBA00004651"/>
    </source>
</evidence>
<dbReference type="PANTHER" id="PTHR30509:SF9">
    <property type="entry name" value="MULTIDRUG RESISTANCE PROTEIN MDTO"/>
    <property type="match status" value="1"/>
</dbReference>
<feature type="transmembrane region" description="Helical" evidence="7">
    <location>
        <begin position="21"/>
        <end position="43"/>
    </location>
</feature>
<comment type="subcellular location">
    <subcellularLocation>
        <location evidence="1">Cell membrane</location>
        <topology evidence="1">Multi-pass membrane protein</topology>
    </subcellularLocation>
</comment>
<dbReference type="Pfam" id="PF13515">
    <property type="entry name" value="FUSC_2"/>
    <property type="match status" value="1"/>
</dbReference>
<dbReference type="EMBL" id="JACSQA010000005">
    <property type="protein sequence ID" value="MBD8026157.1"/>
    <property type="molecule type" value="Genomic_DNA"/>
</dbReference>
<feature type="transmembrane region" description="Helical" evidence="7">
    <location>
        <begin position="146"/>
        <end position="168"/>
    </location>
</feature>
<feature type="transmembrane region" description="Helical" evidence="7">
    <location>
        <begin position="75"/>
        <end position="92"/>
    </location>
</feature>
<feature type="transmembrane region" description="Helical" evidence="7">
    <location>
        <begin position="336"/>
        <end position="361"/>
    </location>
</feature>
<evidence type="ECO:0000313" key="9">
    <source>
        <dbReference type="EMBL" id="MBD8026157.1"/>
    </source>
</evidence>
<feature type="transmembrane region" description="Helical" evidence="7">
    <location>
        <begin position="49"/>
        <end position="68"/>
    </location>
</feature>
<feature type="transmembrane region" description="Helical" evidence="7">
    <location>
        <begin position="398"/>
        <end position="426"/>
    </location>
</feature>
<keyword evidence="2" id="KW-1003">Cell membrane</keyword>
<keyword evidence="4 7" id="KW-1133">Transmembrane helix</keyword>
<evidence type="ECO:0000256" key="4">
    <source>
        <dbReference type="ARBA" id="ARBA00022989"/>
    </source>
</evidence>
<dbReference type="RefSeq" id="WP_191706666.1">
    <property type="nucleotide sequence ID" value="NZ_JACSQA010000005.1"/>
</dbReference>
<name>A0ABR8XAM3_9BACL</name>
<comment type="caution">
    <text evidence="9">The sequence shown here is derived from an EMBL/GenBank/DDBJ whole genome shotgun (WGS) entry which is preliminary data.</text>
</comment>
<evidence type="ECO:0000256" key="6">
    <source>
        <dbReference type="ARBA" id="ARBA00043993"/>
    </source>
</evidence>
<evidence type="ECO:0000256" key="5">
    <source>
        <dbReference type="ARBA" id="ARBA00023136"/>
    </source>
</evidence>
<feature type="transmembrane region" description="Helical" evidence="7">
    <location>
        <begin position="367"/>
        <end position="386"/>
    </location>
</feature>
<evidence type="ECO:0000259" key="8">
    <source>
        <dbReference type="Pfam" id="PF13515"/>
    </source>
</evidence>
<evidence type="ECO:0000256" key="7">
    <source>
        <dbReference type="SAM" id="Phobius"/>
    </source>
</evidence>
<dbReference type="PANTHER" id="PTHR30509">
    <property type="entry name" value="P-HYDROXYBENZOIC ACID EFFLUX PUMP SUBUNIT-RELATED"/>
    <property type="match status" value="1"/>
</dbReference>
<evidence type="ECO:0000256" key="3">
    <source>
        <dbReference type="ARBA" id="ARBA00022692"/>
    </source>
</evidence>
<proteinExistence type="inferred from homology"/>
<reference evidence="9 10" key="1">
    <citation type="submission" date="2020-08" db="EMBL/GenBank/DDBJ databases">
        <title>A Genomic Blueprint of the Chicken Gut Microbiome.</title>
        <authorList>
            <person name="Gilroy R."/>
            <person name="Ravi A."/>
            <person name="Getino M."/>
            <person name="Pursley I."/>
            <person name="Horton D.L."/>
            <person name="Alikhan N.-F."/>
            <person name="Baker D."/>
            <person name="Gharbi K."/>
            <person name="Hall N."/>
            <person name="Watson M."/>
            <person name="Adriaenssens E.M."/>
            <person name="Foster-Nyarko E."/>
            <person name="Jarju S."/>
            <person name="Secka A."/>
            <person name="Antonio M."/>
            <person name="Oren A."/>
            <person name="Chaudhuri R."/>
            <person name="La Ragione R.M."/>
            <person name="Hildebrand F."/>
            <person name="Pallen M.J."/>
        </authorList>
    </citation>
    <scope>NUCLEOTIDE SEQUENCE [LARGE SCALE GENOMIC DNA]</scope>
    <source>
        <strain evidence="9 10">Re31</strain>
    </source>
</reference>
<evidence type="ECO:0000256" key="2">
    <source>
        <dbReference type="ARBA" id="ARBA00022475"/>
    </source>
</evidence>
<organism evidence="9 10">
    <name type="scientific">Ureibacillus galli</name>
    <dbReference type="NCBI Taxonomy" id="2762222"/>
    <lineage>
        <taxon>Bacteria</taxon>
        <taxon>Bacillati</taxon>
        <taxon>Bacillota</taxon>
        <taxon>Bacilli</taxon>
        <taxon>Bacillales</taxon>
        <taxon>Caryophanaceae</taxon>
        <taxon>Ureibacillus</taxon>
    </lineage>
</organism>